<gene>
    <name evidence="9" type="primary">Znf16</name>
    <name evidence="9" type="ORF">SCYSUP_R04523</name>
</gene>
<dbReference type="PROSITE" id="PS00028">
    <property type="entry name" value="ZINC_FINGER_C2H2_1"/>
    <property type="match status" value="1"/>
</dbReference>
<evidence type="ECO:0000256" key="6">
    <source>
        <dbReference type="ARBA" id="ARBA00023242"/>
    </source>
</evidence>
<dbReference type="Proteomes" id="UP000580825">
    <property type="component" value="Unassembled WGS sequence"/>
</dbReference>
<organism evidence="9 10">
    <name type="scientific">Scytalopus superciliaris</name>
    <dbReference type="NCBI Taxonomy" id="312124"/>
    <lineage>
        <taxon>Eukaryota</taxon>
        <taxon>Metazoa</taxon>
        <taxon>Chordata</taxon>
        <taxon>Craniata</taxon>
        <taxon>Vertebrata</taxon>
        <taxon>Euteleostomi</taxon>
        <taxon>Archelosauria</taxon>
        <taxon>Archosauria</taxon>
        <taxon>Dinosauria</taxon>
        <taxon>Saurischia</taxon>
        <taxon>Theropoda</taxon>
        <taxon>Coelurosauria</taxon>
        <taxon>Aves</taxon>
        <taxon>Neognathae</taxon>
        <taxon>Neoaves</taxon>
        <taxon>Telluraves</taxon>
        <taxon>Australaves</taxon>
        <taxon>Passeriformes</taxon>
        <taxon>Rhinocryptidae</taxon>
        <taxon>Scytalopus</taxon>
    </lineage>
</organism>
<dbReference type="AlphaFoldDB" id="A0A7L1YCV5"/>
<feature type="non-terminal residue" evidence="9">
    <location>
        <position position="56"/>
    </location>
</feature>
<dbReference type="GO" id="GO:0000981">
    <property type="term" value="F:DNA-binding transcription factor activity, RNA polymerase II-specific"/>
    <property type="evidence" value="ECO:0007669"/>
    <property type="project" value="TreeGrafter"/>
</dbReference>
<evidence type="ECO:0000313" key="9">
    <source>
        <dbReference type="EMBL" id="NXP20497.1"/>
    </source>
</evidence>
<protein>
    <submittedName>
        <fullName evidence="9">ZNF16 protein</fullName>
    </submittedName>
</protein>
<evidence type="ECO:0000256" key="1">
    <source>
        <dbReference type="ARBA" id="ARBA00004123"/>
    </source>
</evidence>
<dbReference type="EMBL" id="VXBX01003147">
    <property type="protein sequence ID" value="NXP20497.1"/>
    <property type="molecule type" value="Genomic_DNA"/>
</dbReference>
<evidence type="ECO:0000313" key="10">
    <source>
        <dbReference type="Proteomes" id="UP000580825"/>
    </source>
</evidence>
<keyword evidence="2" id="KW-0479">Metal-binding</keyword>
<name>A0A7L1YCV5_9PASS</name>
<evidence type="ECO:0000256" key="5">
    <source>
        <dbReference type="ARBA" id="ARBA00022833"/>
    </source>
</evidence>
<evidence type="ECO:0000256" key="4">
    <source>
        <dbReference type="ARBA" id="ARBA00022771"/>
    </source>
</evidence>
<feature type="domain" description="C2H2-type" evidence="8">
    <location>
        <begin position="21"/>
        <end position="48"/>
    </location>
</feature>
<reference evidence="9 10" key="1">
    <citation type="submission" date="2019-09" db="EMBL/GenBank/DDBJ databases">
        <title>Bird 10,000 Genomes (B10K) Project - Family phase.</title>
        <authorList>
            <person name="Zhang G."/>
        </authorList>
    </citation>
    <scope>NUCLEOTIDE SEQUENCE [LARGE SCALE GENOMIC DNA]</scope>
    <source>
        <strain evidence="9">B10K-DU-002-46</strain>
        <tissue evidence="9">Muscle</tissue>
    </source>
</reference>
<dbReference type="InterPro" id="IPR013087">
    <property type="entry name" value="Znf_C2H2_type"/>
</dbReference>
<evidence type="ECO:0000256" key="7">
    <source>
        <dbReference type="PROSITE-ProRule" id="PRU00042"/>
    </source>
</evidence>
<comment type="subcellular location">
    <subcellularLocation>
        <location evidence="1">Nucleus</location>
    </subcellularLocation>
</comment>
<evidence type="ECO:0000256" key="2">
    <source>
        <dbReference type="ARBA" id="ARBA00022723"/>
    </source>
</evidence>
<dbReference type="SMART" id="SM00355">
    <property type="entry name" value="ZnF_C2H2"/>
    <property type="match status" value="1"/>
</dbReference>
<comment type="caution">
    <text evidence="9">The sequence shown here is derived from an EMBL/GenBank/DDBJ whole genome shotgun (WGS) entry which is preliminary data.</text>
</comment>
<accession>A0A7L1YCV5</accession>
<sequence length="56" mass="6416">SFSQSSDLLGQQQLQSRAKPYMCLECGKGFSQSSHLIRHQLIHTGKRPYTCREYGK</sequence>
<keyword evidence="6" id="KW-0539">Nucleus</keyword>
<dbReference type="FunFam" id="3.30.160.60:FF:000506">
    <property type="entry name" value="Zinc finger protein 23"/>
    <property type="match status" value="1"/>
</dbReference>
<keyword evidence="3" id="KW-0677">Repeat</keyword>
<feature type="non-terminal residue" evidence="9">
    <location>
        <position position="1"/>
    </location>
</feature>
<keyword evidence="4 7" id="KW-0863">Zinc-finger</keyword>
<dbReference type="PANTHER" id="PTHR23226">
    <property type="entry name" value="ZINC FINGER AND SCAN DOMAIN-CONTAINING"/>
    <property type="match status" value="1"/>
</dbReference>
<dbReference type="GO" id="GO:0008270">
    <property type="term" value="F:zinc ion binding"/>
    <property type="evidence" value="ECO:0007669"/>
    <property type="project" value="UniProtKB-KW"/>
</dbReference>
<proteinExistence type="predicted"/>
<keyword evidence="10" id="KW-1185">Reference proteome</keyword>
<dbReference type="GO" id="GO:0005634">
    <property type="term" value="C:nucleus"/>
    <property type="evidence" value="ECO:0007669"/>
    <property type="project" value="UniProtKB-SubCell"/>
</dbReference>
<dbReference type="GO" id="GO:0000978">
    <property type="term" value="F:RNA polymerase II cis-regulatory region sequence-specific DNA binding"/>
    <property type="evidence" value="ECO:0007669"/>
    <property type="project" value="TreeGrafter"/>
</dbReference>
<dbReference type="PROSITE" id="PS50157">
    <property type="entry name" value="ZINC_FINGER_C2H2_2"/>
    <property type="match status" value="1"/>
</dbReference>
<dbReference type="SUPFAM" id="SSF57667">
    <property type="entry name" value="beta-beta-alpha zinc fingers"/>
    <property type="match status" value="1"/>
</dbReference>
<evidence type="ECO:0000259" key="8">
    <source>
        <dbReference type="PROSITE" id="PS50157"/>
    </source>
</evidence>
<dbReference type="Gene3D" id="3.30.160.60">
    <property type="entry name" value="Classic Zinc Finger"/>
    <property type="match status" value="2"/>
</dbReference>
<dbReference type="Pfam" id="PF00096">
    <property type="entry name" value="zf-C2H2"/>
    <property type="match status" value="1"/>
</dbReference>
<keyword evidence="5" id="KW-0862">Zinc</keyword>
<dbReference type="InterPro" id="IPR036236">
    <property type="entry name" value="Znf_C2H2_sf"/>
</dbReference>
<dbReference type="PANTHER" id="PTHR23226:SF416">
    <property type="entry name" value="FI01424P"/>
    <property type="match status" value="1"/>
</dbReference>
<evidence type="ECO:0000256" key="3">
    <source>
        <dbReference type="ARBA" id="ARBA00022737"/>
    </source>
</evidence>